<reference evidence="2 3" key="1">
    <citation type="journal article" date="2024" name="Commun. Biol.">
        <title>Comparative genomic analysis of thermophilic fungi reveals convergent evolutionary adaptations and gene losses.</title>
        <authorList>
            <person name="Steindorff A.S."/>
            <person name="Aguilar-Pontes M.V."/>
            <person name="Robinson A.J."/>
            <person name="Andreopoulos B."/>
            <person name="LaButti K."/>
            <person name="Kuo A."/>
            <person name="Mondo S."/>
            <person name="Riley R."/>
            <person name="Otillar R."/>
            <person name="Haridas S."/>
            <person name="Lipzen A."/>
            <person name="Grimwood J."/>
            <person name="Schmutz J."/>
            <person name="Clum A."/>
            <person name="Reid I.D."/>
            <person name="Moisan M.C."/>
            <person name="Butler G."/>
            <person name="Nguyen T.T.M."/>
            <person name="Dewar K."/>
            <person name="Conant G."/>
            <person name="Drula E."/>
            <person name="Henrissat B."/>
            <person name="Hansel C."/>
            <person name="Singer S."/>
            <person name="Hutchinson M.I."/>
            <person name="de Vries R.P."/>
            <person name="Natvig D.O."/>
            <person name="Powell A.J."/>
            <person name="Tsang A."/>
            <person name="Grigoriev I.V."/>
        </authorList>
    </citation>
    <scope>NUCLEOTIDE SEQUENCE [LARGE SCALE GENOMIC DNA]</scope>
    <source>
        <strain evidence="2 3">CBS 494.80</strain>
    </source>
</reference>
<evidence type="ECO:0000313" key="3">
    <source>
        <dbReference type="Proteomes" id="UP001595075"/>
    </source>
</evidence>
<dbReference type="SUPFAM" id="SSF54236">
    <property type="entry name" value="Ubiquitin-like"/>
    <property type="match status" value="2"/>
</dbReference>
<dbReference type="Gene3D" id="3.10.20.90">
    <property type="entry name" value="Phosphatidylinositol 3-kinase Catalytic Subunit, Chain A, domain 1"/>
    <property type="match status" value="1"/>
</dbReference>
<comment type="caution">
    <text evidence="2">The sequence shown here is derived from an EMBL/GenBank/DDBJ whole genome shotgun (WGS) entry which is preliminary data.</text>
</comment>
<dbReference type="InterPro" id="IPR029071">
    <property type="entry name" value="Ubiquitin-like_domsf"/>
</dbReference>
<evidence type="ECO:0000259" key="1">
    <source>
        <dbReference type="PROSITE" id="PS50053"/>
    </source>
</evidence>
<dbReference type="CDD" id="cd17039">
    <property type="entry name" value="Ubl_ubiquitin_like"/>
    <property type="match status" value="1"/>
</dbReference>
<feature type="domain" description="Ubiquitin-like" evidence="1">
    <location>
        <begin position="111"/>
        <end position="174"/>
    </location>
</feature>
<keyword evidence="3" id="KW-1185">Reference proteome</keyword>
<dbReference type="PROSITE" id="PS50053">
    <property type="entry name" value="UBIQUITIN_2"/>
    <property type="match status" value="1"/>
</dbReference>
<gene>
    <name evidence="2" type="ORF">VTL71DRAFT_2055</name>
</gene>
<accession>A0ABR4C7X0</accession>
<name>A0ABR4C7X0_9HELO</name>
<organism evidence="2 3">
    <name type="scientific">Oculimacula yallundae</name>
    <dbReference type="NCBI Taxonomy" id="86028"/>
    <lineage>
        <taxon>Eukaryota</taxon>
        <taxon>Fungi</taxon>
        <taxon>Dikarya</taxon>
        <taxon>Ascomycota</taxon>
        <taxon>Pezizomycotina</taxon>
        <taxon>Leotiomycetes</taxon>
        <taxon>Helotiales</taxon>
        <taxon>Ploettnerulaceae</taxon>
        <taxon>Oculimacula</taxon>
    </lineage>
</organism>
<dbReference type="EMBL" id="JAZHXI010000011">
    <property type="protein sequence ID" value="KAL2065984.1"/>
    <property type="molecule type" value="Genomic_DNA"/>
</dbReference>
<dbReference type="InterPro" id="IPR000626">
    <property type="entry name" value="Ubiquitin-like_dom"/>
</dbReference>
<dbReference type="Proteomes" id="UP001595075">
    <property type="component" value="Unassembled WGS sequence"/>
</dbReference>
<proteinExistence type="predicted"/>
<evidence type="ECO:0000313" key="2">
    <source>
        <dbReference type="EMBL" id="KAL2065984.1"/>
    </source>
</evidence>
<protein>
    <recommendedName>
        <fullName evidence="1">Ubiquitin-like domain-containing protein</fullName>
    </recommendedName>
</protein>
<sequence length="191" mass="21288">MADWKAAEAQDEHDFLYAEEANANEGASMRLPNIRTRQTVRDLNKAIATSLNNPAGWETLAVAHVNTELDELDRTLSSYGVHDTDTIFFTRSVTPQEPPHPPAYSAPKTLDNLFFKDLDGRTLTLHGVPLTFKVSQLKKKLGVEKALDVEEVRMLWGGKQLEDGTTLFDYSLGEHYSSGGEAERGSEMILH</sequence>
<dbReference type="Pfam" id="PF00240">
    <property type="entry name" value="ubiquitin"/>
    <property type="match status" value="1"/>
</dbReference>